<evidence type="ECO:0000256" key="1">
    <source>
        <dbReference type="ARBA" id="ARBA00005417"/>
    </source>
</evidence>
<dbReference type="PROSITE" id="PS00211">
    <property type="entry name" value="ABC_TRANSPORTER_1"/>
    <property type="match status" value="1"/>
</dbReference>
<evidence type="ECO:0000256" key="8">
    <source>
        <dbReference type="ARBA" id="ARBA00023306"/>
    </source>
</evidence>
<keyword evidence="5 9" id="KW-0547">Nucleotide-binding</keyword>
<dbReference type="OrthoDB" id="9802264at2"/>
<evidence type="ECO:0000256" key="2">
    <source>
        <dbReference type="ARBA" id="ARBA00020019"/>
    </source>
</evidence>
<dbReference type="GO" id="GO:0022857">
    <property type="term" value="F:transmembrane transporter activity"/>
    <property type="evidence" value="ECO:0007669"/>
    <property type="project" value="TreeGrafter"/>
</dbReference>
<proteinExistence type="inferred from homology"/>
<dbReference type="GO" id="GO:0051301">
    <property type="term" value="P:cell division"/>
    <property type="evidence" value="ECO:0007669"/>
    <property type="project" value="UniProtKB-UniRule"/>
</dbReference>
<dbReference type="EMBL" id="FUWY01000001">
    <property type="protein sequence ID" value="SJZ38073.1"/>
    <property type="molecule type" value="Genomic_DNA"/>
</dbReference>
<evidence type="ECO:0000259" key="10">
    <source>
        <dbReference type="PROSITE" id="PS50893"/>
    </source>
</evidence>
<dbReference type="Proteomes" id="UP000243297">
    <property type="component" value="Unassembled WGS sequence"/>
</dbReference>
<keyword evidence="6 9" id="KW-0067">ATP-binding</keyword>
<keyword evidence="3 9" id="KW-1003">Cell membrane</keyword>
<name>A0A1T4K6W7_9FIRM</name>
<protein>
    <recommendedName>
        <fullName evidence="2 9">Cell division ATP-binding protein FtsE</fullName>
    </recommendedName>
</protein>
<dbReference type="InterPro" id="IPR003593">
    <property type="entry name" value="AAA+_ATPase"/>
</dbReference>
<dbReference type="PANTHER" id="PTHR24220">
    <property type="entry name" value="IMPORT ATP-BINDING PROTEIN"/>
    <property type="match status" value="1"/>
</dbReference>
<comment type="subunit">
    <text evidence="9">Homodimer. Forms a membrane-associated complex with FtsX.</text>
</comment>
<organism evidence="11 12">
    <name type="scientific">Anaerorhabdus furcosa</name>
    <dbReference type="NCBI Taxonomy" id="118967"/>
    <lineage>
        <taxon>Bacteria</taxon>
        <taxon>Bacillati</taxon>
        <taxon>Bacillota</taxon>
        <taxon>Erysipelotrichia</taxon>
        <taxon>Erysipelotrichales</taxon>
        <taxon>Erysipelotrichaceae</taxon>
        <taxon>Anaerorhabdus</taxon>
    </lineage>
</organism>
<dbReference type="STRING" id="118967.SAMN02745191_0352"/>
<dbReference type="SMART" id="SM00382">
    <property type="entry name" value="AAA"/>
    <property type="match status" value="1"/>
</dbReference>
<dbReference type="SUPFAM" id="SSF52540">
    <property type="entry name" value="P-loop containing nucleoside triphosphate hydrolases"/>
    <property type="match status" value="1"/>
</dbReference>
<keyword evidence="7 9" id="KW-0472">Membrane</keyword>
<dbReference type="InterPro" id="IPR017871">
    <property type="entry name" value="ABC_transporter-like_CS"/>
</dbReference>
<keyword evidence="8 9" id="KW-0131">Cell cycle</keyword>
<keyword evidence="4 9" id="KW-0132">Cell division</keyword>
<evidence type="ECO:0000256" key="4">
    <source>
        <dbReference type="ARBA" id="ARBA00022618"/>
    </source>
</evidence>
<dbReference type="FunFam" id="3.40.50.300:FF:000056">
    <property type="entry name" value="Cell division ATP-binding protein FtsE"/>
    <property type="match status" value="1"/>
</dbReference>
<dbReference type="InterPro" id="IPR027417">
    <property type="entry name" value="P-loop_NTPase"/>
</dbReference>
<keyword evidence="12" id="KW-1185">Reference proteome</keyword>
<dbReference type="PANTHER" id="PTHR24220:SF470">
    <property type="entry name" value="CELL DIVISION ATP-BINDING PROTEIN FTSE"/>
    <property type="match status" value="1"/>
</dbReference>
<dbReference type="GO" id="GO:0016887">
    <property type="term" value="F:ATP hydrolysis activity"/>
    <property type="evidence" value="ECO:0007669"/>
    <property type="project" value="InterPro"/>
</dbReference>
<evidence type="ECO:0000256" key="5">
    <source>
        <dbReference type="ARBA" id="ARBA00022741"/>
    </source>
</evidence>
<comment type="similarity">
    <text evidence="1 9">Belongs to the ABC transporter superfamily.</text>
</comment>
<dbReference type="GO" id="GO:0005524">
    <property type="term" value="F:ATP binding"/>
    <property type="evidence" value="ECO:0007669"/>
    <property type="project" value="UniProtKB-UniRule"/>
</dbReference>
<sequence length="230" mass="25480">MITLAGVSKTYKNGVNALYDINLEIKQGEFVYIIGPTGSGKSTLIKLLDGEEVPTKGNVDVVGINVGKLKHSRVPLYRRNIGVVFQDFRLLEAKTVFENISYALEVINMKKDIIRHRVRQVMNLVGLDDKGSSFPNELSGGQQQRVAIARAIANKPKVLIADEPTGNLDPVKSDEIMTLLEKINREEGTTILMVTHDITLVNKHRKRTIVLENGHVAADLSEGGYIKHVQ</sequence>
<evidence type="ECO:0000256" key="3">
    <source>
        <dbReference type="ARBA" id="ARBA00022475"/>
    </source>
</evidence>
<dbReference type="InterPro" id="IPR003439">
    <property type="entry name" value="ABC_transporter-like_ATP-bd"/>
</dbReference>
<dbReference type="InterPro" id="IPR005286">
    <property type="entry name" value="Cell_div_FtsE"/>
</dbReference>
<dbReference type="InterPro" id="IPR015854">
    <property type="entry name" value="ABC_transpr_LolD-like"/>
</dbReference>
<dbReference type="NCBIfam" id="TIGR02673">
    <property type="entry name" value="FtsE"/>
    <property type="match status" value="1"/>
</dbReference>
<dbReference type="PROSITE" id="PS50893">
    <property type="entry name" value="ABC_TRANSPORTER_2"/>
    <property type="match status" value="1"/>
</dbReference>
<evidence type="ECO:0000313" key="11">
    <source>
        <dbReference type="EMBL" id="SJZ38073.1"/>
    </source>
</evidence>
<evidence type="ECO:0000256" key="7">
    <source>
        <dbReference type="ARBA" id="ARBA00023136"/>
    </source>
</evidence>
<accession>A0A1T4K6W7</accession>
<feature type="domain" description="ABC transporter" evidence="10">
    <location>
        <begin position="2"/>
        <end position="229"/>
    </location>
</feature>
<gene>
    <name evidence="9" type="primary">ftsE</name>
    <name evidence="11" type="ORF">SAMN02745191_0352</name>
</gene>
<dbReference type="RefSeq" id="WP_078710798.1">
    <property type="nucleotide sequence ID" value="NZ_FUWY01000001.1"/>
</dbReference>
<comment type="subcellular location">
    <subcellularLocation>
        <location evidence="9">Cell membrane</location>
        <topology evidence="9">Peripheral membrane protein</topology>
        <orientation evidence="9">Cytoplasmic side</orientation>
    </subcellularLocation>
</comment>
<evidence type="ECO:0000256" key="6">
    <source>
        <dbReference type="ARBA" id="ARBA00022840"/>
    </source>
</evidence>
<dbReference type="Gene3D" id="3.40.50.300">
    <property type="entry name" value="P-loop containing nucleotide triphosphate hydrolases"/>
    <property type="match status" value="1"/>
</dbReference>
<reference evidence="12" key="1">
    <citation type="submission" date="2017-02" db="EMBL/GenBank/DDBJ databases">
        <authorList>
            <person name="Varghese N."/>
            <person name="Submissions S."/>
        </authorList>
    </citation>
    <scope>NUCLEOTIDE SEQUENCE [LARGE SCALE GENOMIC DNA]</scope>
    <source>
        <strain evidence="12">ATCC 25662</strain>
    </source>
</reference>
<dbReference type="GO" id="GO:0005886">
    <property type="term" value="C:plasma membrane"/>
    <property type="evidence" value="ECO:0007669"/>
    <property type="project" value="UniProtKB-SubCell"/>
</dbReference>
<dbReference type="AlphaFoldDB" id="A0A1T4K6W7"/>
<comment type="function">
    <text evidence="9">Part of the ABC transporter FtsEX involved in cellular division.</text>
</comment>
<dbReference type="Pfam" id="PF00005">
    <property type="entry name" value="ABC_tran"/>
    <property type="match status" value="1"/>
</dbReference>
<evidence type="ECO:0000313" key="12">
    <source>
        <dbReference type="Proteomes" id="UP000243297"/>
    </source>
</evidence>
<evidence type="ECO:0000256" key="9">
    <source>
        <dbReference type="RuleBase" id="RU365094"/>
    </source>
</evidence>